<evidence type="ECO:0000256" key="3">
    <source>
        <dbReference type="PIRSR" id="PIRSR028757-1"/>
    </source>
</evidence>
<evidence type="ECO:0000313" key="7">
    <source>
        <dbReference type="Proteomes" id="UP000075418"/>
    </source>
</evidence>
<dbReference type="Gene3D" id="3.40.50.10740">
    <property type="entry name" value="Class I glutamine amidotransferase-like"/>
    <property type="match status" value="1"/>
</dbReference>
<dbReference type="SUPFAM" id="SSF52317">
    <property type="entry name" value="Class I glutamine amidotransferase-like"/>
    <property type="match status" value="1"/>
</dbReference>
<dbReference type="Pfam" id="PF02016">
    <property type="entry name" value="Peptidase_S66"/>
    <property type="match status" value="1"/>
</dbReference>
<organism evidence="6 7">
    <name type="scientific">Staphylococcus kloosii</name>
    <dbReference type="NCBI Taxonomy" id="29384"/>
    <lineage>
        <taxon>Bacteria</taxon>
        <taxon>Bacillati</taxon>
        <taxon>Bacillota</taxon>
        <taxon>Bacilli</taxon>
        <taxon>Bacillales</taxon>
        <taxon>Staphylococcaceae</taxon>
        <taxon>Staphylococcus</taxon>
    </lineage>
</organism>
<evidence type="ECO:0000256" key="1">
    <source>
        <dbReference type="ARBA" id="ARBA00010233"/>
    </source>
</evidence>
<feature type="domain" description="LD-carboxypeptidase N-terminal" evidence="4">
    <location>
        <begin position="13"/>
        <end position="129"/>
    </location>
</feature>
<dbReference type="InterPro" id="IPR029062">
    <property type="entry name" value="Class_I_gatase-like"/>
</dbReference>
<evidence type="ECO:0000259" key="4">
    <source>
        <dbReference type="Pfam" id="PF02016"/>
    </source>
</evidence>
<reference evidence="6 7" key="1">
    <citation type="submission" date="2016-02" db="EMBL/GenBank/DDBJ databases">
        <title>Draft genome sequence of hydrocarbon degrading Staphylococcus saprophyticus Strain CNV2, isolated from crude-oil contaminated soil from Noonmati Oil Refinery, Guwahati, Assam, India.</title>
        <authorList>
            <person name="Mukherjee A."/>
            <person name="Chettri B."/>
            <person name="Langpoklakpam J."/>
            <person name="Singh A.K."/>
            <person name="Chattopadhyay D.J."/>
        </authorList>
    </citation>
    <scope>NUCLEOTIDE SEQUENCE [LARGE SCALE GENOMIC DNA]</scope>
    <source>
        <strain evidence="6 7">CNV2</strain>
    </source>
</reference>
<dbReference type="InterPro" id="IPR027461">
    <property type="entry name" value="Carboxypeptidase_A_C_sf"/>
</dbReference>
<dbReference type="InterPro" id="IPR040921">
    <property type="entry name" value="Peptidase_S66C"/>
</dbReference>
<comment type="caution">
    <text evidence="6">The sequence shown here is derived from an EMBL/GenBank/DDBJ whole genome shotgun (WGS) entry which is preliminary data.</text>
</comment>
<dbReference type="PANTHER" id="PTHR30237">
    <property type="entry name" value="MURAMOYLTETRAPEPTIDE CARBOXYPEPTIDASE"/>
    <property type="match status" value="1"/>
</dbReference>
<feature type="active site" description="Charge relay system" evidence="3">
    <location>
        <position position="306"/>
    </location>
</feature>
<proteinExistence type="inferred from homology"/>
<evidence type="ECO:0000259" key="5">
    <source>
        <dbReference type="Pfam" id="PF17676"/>
    </source>
</evidence>
<name>A0A151A335_9STAP</name>
<dbReference type="RefSeq" id="WP_061853987.1">
    <property type="nucleotide sequence ID" value="NZ_LUGM01000002.1"/>
</dbReference>
<evidence type="ECO:0000313" key="6">
    <source>
        <dbReference type="EMBL" id="KYH13756.1"/>
    </source>
</evidence>
<dbReference type="PANTHER" id="PTHR30237:SF5">
    <property type="entry name" value="CARBOXYPEPTIDASE VC_A0337-RELATED"/>
    <property type="match status" value="1"/>
</dbReference>
<sequence>MIRYPILKNNALIGVTAPSSGLPKQLHHFTDEIKNRFNGYHEVVFGATTYTQYKGKSADAVTRAKEFNQFMLDDEIDAVIPPFGGELALEMIDKINFGRLEPKWLIGYSDISLVSLVITLTTGIATAHGTNIVDLRGQYSDSTTQMWHEVLQTPQNDSVVQYASQHFQSVWPDKPTDYIFNFDTPTEWKSINNEPVTIEGRMLGGCIDVIHHLIGTPYGNLSNFRHQYINNEPIIWYFENCDAEPTSLRRMLVQMKLAGWFDHCNGIVFGRTDMSYETYDYSIVDVYEDIADDLNIPIIYDIDCGHLPPQITFVNGSYGTIEYANGKGKVIQAFI</sequence>
<dbReference type="Gene3D" id="3.50.30.60">
    <property type="entry name" value="LD-carboxypeptidase A C-terminal domain-like"/>
    <property type="match status" value="1"/>
</dbReference>
<dbReference type="InterPro" id="IPR027478">
    <property type="entry name" value="LdcA_N"/>
</dbReference>
<feature type="active site" description="Nucleophile" evidence="3">
    <location>
        <position position="109"/>
    </location>
</feature>
<keyword evidence="2" id="KW-0378">Hydrolase</keyword>
<dbReference type="Pfam" id="PF17676">
    <property type="entry name" value="Peptidase_S66C"/>
    <property type="match status" value="1"/>
</dbReference>
<protein>
    <submittedName>
        <fullName evidence="6">Peptidase S66</fullName>
    </submittedName>
</protein>
<comment type="similarity">
    <text evidence="1">Belongs to the peptidase S66 family.</text>
</comment>
<dbReference type="Proteomes" id="UP000075418">
    <property type="component" value="Unassembled WGS sequence"/>
</dbReference>
<dbReference type="InterPro" id="IPR040449">
    <property type="entry name" value="Peptidase_S66_N"/>
</dbReference>
<accession>A0A151A335</accession>
<evidence type="ECO:0000256" key="2">
    <source>
        <dbReference type="ARBA" id="ARBA00022801"/>
    </source>
</evidence>
<feature type="active site" description="Charge relay system" evidence="3">
    <location>
        <position position="239"/>
    </location>
</feature>
<dbReference type="SUPFAM" id="SSF141986">
    <property type="entry name" value="LD-carboxypeptidase A C-terminal domain-like"/>
    <property type="match status" value="1"/>
</dbReference>
<dbReference type="InterPro" id="IPR003507">
    <property type="entry name" value="S66_fam"/>
</dbReference>
<dbReference type="AlphaFoldDB" id="A0A151A335"/>
<dbReference type="CDD" id="cd07062">
    <property type="entry name" value="Peptidase_S66_mccF_like"/>
    <property type="match status" value="1"/>
</dbReference>
<dbReference type="PIRSF" id="PIRSF028757">
    <property type="entry name" value="LD-carboxypeptidase"/>
    <property type="match status" value="1"/>
</dbReference>
<dbReference type="GO" id="GO:0016787">
    <property type="term" value="F:hydrolase activity"/>
    <property type="evidence" value="ECO:0007669"/>
    <property type="project" value="UniProtKB-KW"/>
</dbReference>
<gene>
    <name evidence="6" type="ORF">A0131_02910</name>
</gene>
<feature type="domain" description="LD-carboxypeptidase C-terminal" evidence="5">
    <location>
        <begin position="199"/>
        <end position="317"/>
    </location>
</feature>
<dbReference type="EMBL" id="LUGM01000002">
    <property type="protein sequence ID" value="KYH13756.1"/>
    <property type="molecule type" value="Genomic_DNA"/>
</dbReference>